<dbReference type="AlphaFoldDB" id="A0AAN0RHV2"/>
<protein>
    <submittedName>
        <fullName evidence="2">Uncharacterized protein</fullName>
    </submittedName>
</protein>
<feature type="region of interest" description="Disordered" evidence="1">
    <location>
        <begin position="69"/>
        <end position="88"/>
    </location>
</feature>
<dbReference type="Proteomes" id="UP000028680">
    <property type="component" value="Chromosome"/>
</dbReference>
<sequence length="88" mass="9394">MAQMTGDNKAEADAIRTGAGLHERSFLQETPAGDFVILTFEGDDPAAGFAKMMADLPPEFAEGAMDVHGLDMAAPPPPMPTLIYDSRR</sequence>
<dbReference type="KEGG" id="ptp:RCA23_c08490"/>
<reference evidence="2 3" key="1">
    <citation type="journal article" date="2014" name="ISME J.">
        <title>Adaptation of an abundant Roseobacter RCA organism to pelagic systems revealed by genomic and transcriptomic analyses.</title>
        <authorList>
            <person name="Voget S."/>
            <person name="Wemheuer B."/>
            <person name="Brinkhoff T."/>
            <person name="Vollmers J."/>
            <person name="Dietrich S."/>
            <person name="Giebel H.A."/>
            <person name="Beardsley C."/>
            <person name="Sardemann C."/>
            <person name="Bakenhus I."/>
            <person name="Billerbeck S."/>
            <person name="Daniel R."/>
            <person name="Simon M."/>
        </authorList>
    </citation>
    <scope>NUCLEOTIDE SEQUENCE [LARGE SCALE GENOMIC DNA]</scope>
    <source>
        <strain evidence="2 3">RCA23</strain>
    </source>
</reference>
<organism evidence="2 3">
    <name type="scientific">Planktomarina temperata RCA23</name>
    <dbReference type="NCBI Taxonomy" id="666509"/>
    <lineage>
        <taxon>Bacteria</taxon>
        <taxon>Pseudomonadati</taxon>
        <taxon>Pseudomonadota</taxon>
        <taxon>Alphaproteobacteria</taxon>
        <taxon>Rhodobacterales</taxon>
        <taxon>Paracoccaceae</taxon>
        <taxon>Planktomarina</taxon>
    </lineage>
</organism>
<proteinExistence type="predicted"/>
<evidence type="ECO:0000313" key="3">
    <source>
        <dbReference type="Proteomes" id="UP000028680"/>
    </source>
</evidence>
<name>A0AAN0RHV2_9RHOB</name>
<dbReference type="EMBL" id="CP003984">
    <property type="protein sequence ID" value="AII86405.1"/>
    <property type="molecule type" value="Genomic_DNA"/>
</dbReference>
<evidence type="ECO:0000256" key="1">
    <source>
        <dbReference type="SAM" id="MobiDB-lite"/>
    </source>
</evidence>
<gene>
    <name evidence="2" type="ORF">RCA23_c08490</name>
</gene>
<keyword evidence="3" id="KW-1185">Reference proteome</keyword>
<evidence type="ECO:0000313" key="2">
    <source>
        <dbReference type="EMBL" id="AII86405.1"/>
    </source>
</evidence>
<accession>A0AAN0RHV2</accession>